<gene>
    <name evidence="1" type="ORF">PC115_g11167</name>
    <name evidence="2" type="ORF">PC117_g12220</name>
    <name evidence="3" type="ORF">PC118_g11618</name>
    <name evidence="4" type="ORF">PC129_g22704</name>
</gene>
<dbReference type="Proteomes" id="UP000760860">
    <property type="component" value="Unassembled WGS sequence"/>
</dbReference>
<organism evidence="2 5">
    <name type="scientific">Phytophthora cactorum</name>
    <dbReference type="NCBI Taxonomy" id="29920"/>
    <lineage>
        <taxon>Eukaryota</taxon>
        <taxon>Sar</taxon>
        <taxon>Stramenopiles</taxon>
        <taxon>Oomycota</taxon>
        <taxon>Peronosporomycetes</taxon>
        <taxon>Peronosporales</taxon>
        <taxon>Peronosporaceae</taxon>
        <taxon>Phytophthora</taxon>
    </lineage>
</organism>
<name>A0A8T1D923_9STRA</name>
<comment type="caution">
    <text evidence="2">The sequence shown here is derived from an EMBL/GenBank/DDBJ whole genome shotgun (WGS) entry which is preliminary data.</text>
</comment>
<evidence type="ECO:0000313" key="5">
    <source>
        <dbReference type="Proteomes" id="UP000736787"/>
    </source>
</evidence>
<evidence type="ECO:0000313" key="1">
    <source>
        <dbReference type="EMBL" id="KAG2916108.1"/>
    </source>
</evidence>
<dbReference type="EMBL" id="RCMK01000331">
    <property type="protein sequence ID" value="KAG2936119.1"/>
    <property type="molecule type" value="Genomic_DNA"/>
</dbReference>
<dbReference type="Proteomes" id="UP000736787">
    <property type="component" value="Unassembled WGS sequence"/>
</dbReference>
<dbReference type="Proteomes" id="UP000697107">
    <property type="component" value="Unassembled WGS sequence"/>
</dbReference>
<evidence type="ECO:0000313" key="3">
    <source>
        <dbReference type="EMBL" id="KAG2979696.1"/>
    </source>
</evidence>
<dbReference type="EMBL" id="RCMV01002204">
    <property type="protein sequence ID" value="KAG3203860.1"/>
    <property type="molecule type" value="Genomic_DNA"/>
</dbReference>
<sequence length="31" mass="3683">MFTRQQLHCLEAARNSNRFDYFSDGMADATW</sequence>
<dbReference type="EMBL" id="RCMI01000345">
    <property type="protein sequence ID" value="KAG2916108.1"/>
    <property type="molecule type" value="Genomic_DNA"/>
</dbReference>
<evidence type="ECO:0000313" key="2">
    <source>
        <dbReference type="EMBL" id="KAG2936119.1"/>
    </source>
</evidence>
<protein>
    <submittedName>
        <fullName evidence="2">Uncharacterized protein</fullName>
    </submittedName>
</protein>
<dbReference type="EMBL" id="RCML01000355">
    <property type="protein sequence ID" value="KAG2979696.1"/>
    <property type="molecule type" value="Genomic_DNA"/>
</dbReference>
<evidence type="ECO:0000313" key="4">
    <source>
        <dbReference type="EMBL" id="KAG3203860.1"/>
    </source>
</evidence>
<dbReference type="AlphaFoldDB" id="A0A8T1D923"/>
<accession>A0A8T1D923</accession>
<proteinExistence type="predicted"/>
<dbReference type="Proteomes" id="UP000774804">
    <property type="component" value="Unassembled WGS sequence"/>
</dbReference>
<reference evidence="2" key="1">
    <citation type="submission" date="2018-10" db="EMBL/GenBank/DDBJ databases">
        <title>Effector identification in a new, highly contiguous assembly of the strawberry crown rot pathogen Phytophthora cactorum.</title>
        <authorList>
            <person name="Armitage A.D."/>
            <person name="Nellist C.F."/>
            <person name="Bates H."/>
            <person name="Vickerstaff R.J."/>
            <person name="Harrison R.J."/>
        </authorList>
    </citation>
    <scope>NUCLEOTIDE SEQUENCE</scope>
    <source>
        <strain evidence="1">4032</strain>
        <strain evidence="2">4040</strain>
        <strain evidence="3">P415</strain>
        <strain evidence="4">P421</strain>
    </source>
</reference>